<dbReference type="InterPro" id="IPR038718">
    <property type="entry name" value="SNF2-like_sf"/>
</dbReference>
<dbReference type="InterPro" id="IPR000330">
    <property type="entry name" value="SNF2_N"/>
</dbReference>
<proteinExistence type="predicted"/>
<comment type="caution">
    <text evidence="7">The sequence shown here is derived from an EMBL/GenBank/DDBJ whole genome shotgun (WGS) entry which is preliminary data.</text>
</comment>
<name>A0A507BSH7_9FUNG</name>
<evidence type="ECO:0000313" key="8">
    <source>
        <dbReference type="Proteomes" id="UP000319731"/>
    </source>
</evidence>
<evidence type="ECO:0000256" key="1">
    <source>
        <dbReference type="ARBA" id="ARBA00022741"/>
    </source>
</evidence>
<dbReference type="PROSITE" id="PS51194">
    <property type="entry name" value="HELICASE_CTER"/>
    <property type="match status" value="1"/>
</dbReference>
<dbReference type="GeneID" id="42007080"/>
<evidence type="ECO:0000256" key="4">
    <source>
        <dbReference type="SAM" id="MobiDB-lite"/>
    </source>
</evidence>
<dbReference type="PANTHER" id="PTHR10799">
    <property type="entry name" value="SNF2/RAD54 HELICASE FAMILY"/>
    <property type="match status" value="1"/>
</dbReference>
<evidence type="ECO:0008006" key="9">
    <source>
        <dbReference type="Google" id="ProtNLM"/>
    </source>
</evidence>
<dbReference type="RefSeq" id="XP_031022248.1">
    <property type="nucleotide sequence ID" value="XM_031171783.1"/>
</dbReference>
<feature type="compositionally biased region" description="Polar residues" evidence="4">
    <location>
        <begin position="161"/>
        <end position="195"/>
    </location>
</feature>
<keyword evidence="1" id="KW-0547">Nucleotide-binding</keyword>
<evidence type="ECO:0000259" key="6">
    <source>
        <dbReference type="PROSITE" id="PS51194"/>
    </source>
</evidence>
<feature type="region of interest" description="Disordered" evidence="4">
    <location>
        <begin position="518"/>
        <end position="549"/>
    </location>
</feature>
<dbReference type="OrthoDB" id="448448at2759"/>
<dbReference type="CDD" id="cd14279">
    <property type="entry name" value="CUE"/>
    <property type="match status" value="1"/>
</dbReference>
<dbReference type="InterPro" id="IPR049730">
    <property type="entry name" value="SNF2/RAD54-like_C"/>
</dbReference>
<dbReference type="Pfam" id="PF00176">
    <property type="entry name" value="SNF2-rel_dom"/>
    <property type="match status" value="1"/>
</dbReference>
<gene>
    <name evidence="7" type="ORF">SmJEL517_g05857</name>
</gene>
<organism evidence="7 8">
    <name type="scientific">Synchytrium microbalum</name>
    <dbReference type="NCBI Taxonomy" id="1806994"/>
    <lineage>
        <taxon>Eukaryota</taxon>
        <taxon>Fungi</taxon>
        <taxon>Fungi incertae sedis</taxon>
        <taxon>Chytridiomycota</taxon>
        <taxon>Chytridiomycota incertae sedis</taxon>
        <taxon>Chytridiomycetes</taxon>
        <taxon>Synchytriales</taxon>
        <taxon>Synchytriaceae</taxon>
        <taxon>Synchytrium</taxon>
    </lineage>
</organism>
<dbReference type="STRING" id="1806994.A0A507BSH7"/>
<evidence type="ECO:0000256" key="2">
    <source>
        <dbReference type="ARBA" id="ARBA00022801"/>
    </source>
</evidence>
<dbReference type="AlphaFoldDB" id="A0A507BSH7"/>
<feature type="region of interest" description="Disordered" evidence="4">
    <location>
        <begin position="47"/>
        <end position="196"/>
    </location>
</feature>
<dbReference type="SMART" id="SM00487">
    <property type="entry name" value="DEXDc"/>
    <property type="match status" value="1"/>
</dbReference>
<dbReference type="Proteomes" id="UP000319731">
    <property type="component" value="Unassembled WGS sequence"/>
</dbReference>
<feature type="compositionally biased region" description="Acidic residues" evidence="4">
    <location>
        <begin position="226"/>
        <end position="235"/>
    </location>
</feature>
<dbReference type="InterPro" id="IPR027417">
    <property type="entry name" value="P-loop_NTPase"/>
</dbReference>
<dbReference type="SMART" id="SM00490">
    <property type="entry name" value="HELICc"/>
    <property type="match status" value="1"/>
</dbReference>
<dbReference type="GO" id="GO:0005524">
    <property type="term" value="F:ATP binding"/>
    <property type="evidence" value="ECO:0007669"/>
    <property type="project" value="InterPro"/>
</dbReference>
<dbReference type="Gene3D" id="3.40.50.10810">
    <property type="entry name" value="Tandem AAA-ATPase domain"/>
    <property type="match status" value="1"/>
</dbReference>
<keyword evidence="8" id="KW-1185">Reference proteome</keyword>
<evidence type="ECO:0000313" key="7">
    <source>
        <dbReference type="EMBL" id="TPX30622.1"/>
    </source>
</evidence>
<keyword evidence="2" id="KW-0378">Hydrolase</keyword>
<dbReference type="Pfam" id="PF00271">
    <property type="entry name" value="Helicase_C"/>
    <property type="match status" value="1"/>
</dbReference>
<sequence length="1120" mass="125285">MADQPPNKRPLDASDHNQPAKKLHRTDTVGSRNTAIDLSIVIPLGVASSSSGSGFSIKKGNAKASETPPQGPHGTPKIKKAMKPTKRPLKSFSDDINDDPFGEKWVVRGSPEKHKPQSEKSTPSSSHEVVPEMKKESGCAGAENSKSDAKSIDSLSIKPSVISTSPYFAPADSSSKPPQTFTSIGQPQSTTSRQTEVYAVAARARQVVTTISASSPPRVLAPATDEASEEEEDGIEYQRAQADLFIAEPSNVLVPPSEFDIPVIDNDAQLASLMEAFPDTDLVEIQNALDACGGDASKVPEILCIQETEDEDDDDDVIQRGRKGSKRFRKAPRIGASSPSGSVFVVPDGATSNYVKPTKNRAQVKPAPTLAPEIVKPAKKTLPVKPAPILVNSDDMEVDDDELEDDDDTIKQRLMREEKALSFFSMASIDDIMEYTNCSVDAAKLVLQRERPFSSYRAMKKALASEKKSKHLLDKYNTTMDSFDSVDQFVNTCEKTGKEFAASLEKWAQEDDVVVSPTRSRKAPTIPSNSMEADDVDIENDDDDESDGGMALLTVDDKEVSSKLVTPKLLSPLMKLKSYQLIGVNWLYLLYKSGLGGILADEMGLGKTAQVIAWLALLKEKQEGGLSLIVVPSSVLDNWMREFEQWCPDLQVFPYFGNQNERYAQQREFKDDINSYDCILTTYNLISSNKEDRSFFKKLPIQSMILDEGHMVKNMTSNRYTHLMRLKVKQRLLLTGTPLQNNLMELLSLLTFIMPDIGEHVATLQQVLQTRSTGAEAVERIRVAKKIMKPFVLRRKKDQVLKELPPKISRNEYCTSTPRQRKLYLEIESQSKKDWAVAEASKSQKGKSKKDQAGAKKKTFNVLMQLRKAAIHPLLFRQLYSDDTVRKIAHELQRTPEYYDTDYDLVCEDLSVMSDFEIHCLCMKHSVLRPRLLTEEAWMDAGKIQKLKELLVPMKENEDKVLIFSQFVMVLDVLEKVLESLHMSFTRLDGSTDVSDRQDLIDEYNAVDSNTFIFLLSTKAGGQGLNLTAANVVIFMDLDFNPQNDCQAECRAHRVGQTRPVTVYKLISSNTIEEHILQLCERKLVLDERFQKGDEERDAESKESEKALMELLYADWTQRA</sequence>
<feature type="domain" description="Helicase ATP-binding" evidence="5">
    <location>
        <begin position="588"/>
        <end position="756"/>
    </location>
</feature>
<accession>A0A507BSH7</accession>
<dbReference type="SUPFAM" id="SSF52540">
    <property type="entry name" value="P-loop containing nucleoside triphosphate hydrolases"/>
    <property type="match status" value="2"/>
</dbReference>
<evidence type="ECO:0000256" key="3">
    <source>
        <dbReference type="ARBA" id="ARBA00022840"/>
    </source>
</evidence>
<dbReference type="PROSITE" id="PS51192">
    <property type="entry name" value="HELICASE_ATP_BIND_1"/>
    <property type="match status" value="1"/>
</dbReference>
<dbReference type="CDD" id="cd18793">
    <property type="entry name" value="SF2_C_SNF"/>
    <property type="match status" value="1"/>
</dbReference>
<dbReference type="Gene3D" id="3.40.50.300">
    <property type="entry name" value="P-loop containing nucleotide triphosphate hydrolases"/>
    <property type="match status" value="1"/>
</dbReference>
<feature type="domain" description="Helicase C-terminal" evidence="6">
    <location>
        <begin position="946"/>
        <end position="1105"/>
    </location>
</feature>
<feature type="compositionally biased region" description="Basic and acidic residues" evidence="4">
    <location>
        <begin position="101"/>
        <end position="118"/>
    </location>
</feature>
<feature type="region of interest" description="Disordered" evidence="4">
    <location>
        <begin position="212"/>
        <end position="235"/>
    </location>
</feature>
<feature type="compositionally biased region" description="Acidic residues" evidence="4">
    <location>
        <begin position="532"/>
        <end position="547"/>
    </location>
</feature>
<dbReference type="EMBL" id="QEAO01000062">
    <property type="protein sequence ID" value="TPX30622.1"/>
    <property type="molecule type" value="Genomic_DNA"/>
</dbReference>
<dbReference type="GO" id="GO:0016787">
    <property type="term" value="F:hydrolase activity"/>
    <property type="evidence" value="ECO:0007669"/>
    <property type="project" value="UniProtKB-KW"/>
</dbReference>
<feature type="region of interest" description="Disordered" evidence="4">
    <location>
        <begin position="1"/>
        <end position="34"/>
    </location>
</feature>
<protein>
    <recommendedName>
        <fullName evidence="9">DNA helicase</fullName>
    </recommendedName>
</protein>
<dbReference type="InterPro" id="IPR014001">
    <property type="entry name" value="Helicase_ATP-bd"/>
</dbReference>
<feature type="compositionally biased region" description="Basic residues" evidence="4">
    <location>
        <begin position="76"/>
        <end position="89"/>
    </location>
</feature>
<keyword evidence="3" id="KW-0067">ATP-binding</keyword>
<evidence type="ECO:0000259" key="5">
    <source>
        <dbReference type="PROSITE" id="PS51192"/>
    </source>
</evidence>
<reference evidence="7 8" key="1">
    <citation type="journal article" date="2019" name="Sci. Rep.">
        <title>Comparative genomics of chytrid fungi reveal insights into the obligate biotrophic and pathogenic lifestyle of Synchytrium endobioticum.</title>
        <authorList>
            <person name="van de Vossenberg B.T.L.H."/>
            <person name="Warris S."/>
            <person name="Nguyen H.D.T."/>
            <person name="van Gent-Pelzer M.P.E."/>
            <person name="Joly D.L."/>
            <person name="van de Geest H.C."/>
            <person name="Bonants P.J.M."/>
            <person name="Smith D.S."/>
            <person name="Levesque C.A."/>
            <person name="van der Lee T.A.J."/>
        </authorList>
    </citation>
    <scope>NUCLEOTIDE SEQUENCE [LARGE SCALE GENOMIC DNA]</scope>
    <source>
        <strain evidence="7 8">JEL517</strain>
    </source>
</reference>
<dbReference type="InterPro" id="IPR001650">
    <property type="entry name" value="Helicase_C-like"/>
</dbReference>